<feature type="transmembrane region" description="Helical" evidence="1">
    <location>
        <begin position="120"/>
        <end position="138"/>
    </location>
</feature>
<feature type="transmembrane region" description="Helical" evidence="1">
    <location>
        <begin position="158"/>
        <end position="178"/>
    </location>
</feature>
<keyword evidence="1" id="KW-0472">Membrane</keyword>
<feature type="transmembrane region" description="Helical" evidence="1">
    <location>
        <begin position="25"/>
        <end position="45"/>
    </location>
</feature>
<proteinExistence type="predicted"/>
<evidence type="ECO:0000259" key="2">
    <source>
        <dbReference type="Pfam" id="PF04892"/>
    </source>
</evidence>
<protein>
    <submittedName>
        <fullName evidence="3">VanZ family protein</fullName>
    </submittedName>
</protein>
<dbReference type="Pfam" id="PF04892">
    <property type="entry name" value="VanZ"/>
    <property type="match status" value="1"/>
</dbReference>
<dbReference type="NCBIfam" id="NF037970">
    <property type="entry name" value="vanZ_1"/>
    <property type="match status" value="1"/>
</dbReference>
<keyword evidence="4" id="KW-1185">Reference proteome</keyword>
<organism evidence="3 4">
    <name type="scientific">Terriglobus aquaticus</name>
    <dbReference type="NCBI Taxonomy" id="940139"/>
    <lineage>
        <taxon>Bacteria</taxon>
        <taxon>Pseudomonadati</taxon>
        <taxon>Acidobacteriota</taxon>
        <taxon>Terriglobia</taxon>
        <taxon>Terriglobales</taxon>
        <taxon>Acidobacteriaceae</taxon>
        <taxon>Terriglobus</taxon>
    </lineage>
</organism>
<evidence type="ECO:0000313" key="4">
    <source>
        <dbReference type="Proteomes" id="UP001634747"/>
    </source>
</evidence>
<accession>A0ABW9KLR5</accession>
<evidence type="ECO:0000256" key="1">
    <source>
        <dbReference type="SAM" id="Phobius"/>
    </source>
</evidence>
<evidence type="ECO:0000313" key="3">
    <source>
        <dbReference type="EMBL" id="MFN2976711.1"/>
    </source>
</evidence>
<keyword evidence="1" id="KW-0812">Transmembrane</keyword>
<dbReference type="EMBL" id="JBJYXY010000001">
    <property type="protein sequence ID" value="MFN2976711.1"/>
    <property type="molecule type" value="Genomic_DNA"/>
</dbReference>
<sequence>MLSPVAMTNAQNAPTHLKPVTAKPIPLRLMAAWLPALMGVLVICGESTRVMGADHTMVWLSRLCMPLVHLANSDMAELNHVMRKCGHFFGYGTLGFIFAQGWLTFLLARSRSLWTQQTWARTRMLAGGLALLSTAFVASMDELHQSFLPNRTACVSDVLLDTTGAFLMLTVAAAVLLFQRRRALHQRIQFRLLRSWSSGTALFRQALLD</sequence>
<name>A0ABW9KLR5_9BACT</name>
<gene>
    <name evidence="3" type="ORF">ACK2TP_13130</name>
</gene>
<feature type="transmembrane region" description="Helical" evidence="1">
    <location>
        <begin position="88"/>
        <end position="108"/>
    </location>
</feature>
<dbReference type="InterPro" id="IPR006976">
    <property type="entry name" value="VanZ-like"/>
</dbReference>
<comment type="caution">
    <text evidence="3">The sequence shown here is derived from an EMBL/GenBank/DDBJ whole genome shotgun (WGS) entry which is preliminary data.</text>
</comment>
<keyword evidence="1" id="KW-1133">Transmembrane helix</keyword>
<feature type="domain" description="VanZ-like" evidence="2">
    <location>
        <begin position="78"/>
        <end position="173"/>
    </location>
</feature>
<reference evidence="3 4" key="1">
    <citation type="submission" date="2024-12" db="EMBL/GenBank/DDBJ databases">
        <authorList>
            <person name="Lee Y."/>
        </authorList>
    </citation>
    <scope>NUCLEOTIDE SEQUENCE [LARGE SCALE GENOMIC DNA]</scope>
    <source>
        <strain evidence="3 4">03SUJ4</strain>
    </source>
</reference>
<dbReference type="RefSeq" id="WP_263411823.1">
    <property type="nucleotide sequence ID" value="NZ_BAABBH010000001.1"/>
</dbReference>
<dbReference type="Proteomes" id="UP001634747">
    <property type="component" value="Unassembled WGS sequence"/>
</dbReference>